<proteinExistence type="predicted"/>
<dbReference type="Pfam" id="PF18962">
    <property type="entry name" value="Por_Secre_tail"/>
    <property type="match status" value="1"/>
</dbReference>
<dbReference type="NCBIfam" id="TIGR04183">
    <property type="entry name" value="Por_Secre_tail"/>
    <property type="match status" value="1"/>
</dbReference>
<accession>A0A1V9F4N4</accession>
<dbReference type="AlphaFoldDB" id="A0A1V9F4N4"/>
<reference evidence="4" key="1">
    <citation type="submission" date="2016-04" db="EMBL/GenBank/DDBJ databases">
        <authorList>
            <person name="Chen L."/>
            <person name="Zhuang W."/>
            <person name="Wang G."/>
        </authorList>
    </citation>
    <scope>NUCLEOTIDE SEQUENCE [LARGE SCALE GENOMIC DNA]</scope>
    <source>
        <strain evidence="4">17621</strain>
    </source>
</reference>
<dbReference type="Proteomes" id="UP000192610">
    <property type="component" value="Unassembled WGS sequence"/>
</dbReference>
<gene>
    <name evidence="3" type="ORF">A4H97_23145</name>
</gene>
<protein>
    <recommendedName>
        <fullName evidence="2">Secretion system C-terminal sorting domain-containing protein</fullName>
    </recommendedName>
</protein>
<keyword evidence="1" id="KW-0732">Signal</keyword>
<organism evidence="3 4">
    <name type="scientific">Niastella yeongjuensis</name>
    <dbReference type="NCBI Taxonomy" id="354355"/>
    <lineage>
        <taxon>Bacteria</taxon>
        <taxon>Pseudomonadati</taxon>
        <taxon>Bacteroidota</taxon>
        <taxon>Chitinophagia</taxon>
        <taxon>Chitinophagales</taxon>
        <taxon>Chitinophagaceae</taxon>
        <taxon>Niastella</taxon>
    </lineage>
</organism>
<dbReference type="InterPro" id="IPR011050">
    <property type="entry name" value="Pectin_lyase_fold/virulence"/>
</dbReference>
<dbReference type="InterPro" id="IPR026444">
    <property type="entry name" value="Secre_tail"/>
</dbReference>
<dbReference type="SUPFAM" id="SSF51126">
    <property type="entry name" value="Pectin lyase-like"/>
    <property type="match status" value="1"/>
</dbReference>
<evidence type="ECO:0000256" key="1">
    <source>
        <dbReference type="SAM" id="SignalP"/>
    </source>
</evidence>
<feature type="signal peptide" evidence="1">
    <location>
        <begin position="1"/>
        <end position="21"/>
    </location>
</feature>
<feature type="domain" description="Secretion system C-terminal sorting" evidence="2">
    <location>
        <begin position="285"/>
        <end position="353"/>
    </location>
</feature>
<dbReference type="RefSeq" id="WP_081197698.1">
    <property type="nucleotide sequence ID" value="NZ_FOCZ01000008.1"/>
</dbReference>
<dbReference type="OrthoDB" id="642389at2"/>
<sequence>MKVIQALNLLLIATCVYTSTAAQCTGGCPVGSLSMPVSSATLAAGSTYCITSSTDLSGNAYTVNGTLVIQSGTVTIGSITLDKAGVIRVKNTAKLIITGTVTGSNTTPVSAIDNLSVCGGGILDIIGSVSQGNINIAVYDMGAMKIKGAWTSGTTGTSVKIGKGSVIELCASFNFSKDGFFTETSTDPSYLVVHGGMMQSNFGGGWLSSKQGNSKIYMTTEAQIAFVSHPLDHTCSPCMDYHLAPIGTNSSCGSAAYALYNTVLSSPPDKPVMRPDDENTDKVAIYPNPVKKYLYLQLPKKHTYTSLAIFTQAGQLVHKATVKAGSTPTRYDLPAQLPTGIYFVQLTGNDSSLTLRVAKD</sequence>
<feature type="chain" id="PRO_5010727024" description="Secretion system C-terminal sorting domain-containing protein" evidence="1">
    <location>
        <begin position="22"/>
        <end position="360"/>
    </location>
</feature>
<comment type="caution">
    <text evidence="3">The sequence shown here is derived from an EMBL/GenBank/DDBJ whole genome shotgun (WGS) entry which is preliminary data.</text>
</comment>
<evidence type="ECO:0000313" key="4">
    <source>
        <dbReference type="Proteomes" id="UP000192610"/>
    </source>
</evidence>
<keyword evidence="4" id="KW-1185">Reference proteome</keyword>
<evidence type="ECO:0000259" key="2">
    <source>
        <dbReference type="Pfam" id="PF18962"/>
    </source>
</evidence>
<evidence type="ECO:0000313" key="3">
    <source>
        <dbReference type="EMBL" id="OQP53350.1"/>
    </source>
</evidence>
<dbReference type="EMBL" id="LVXG01000006">
    <property type="protein sequence ID" value="OQP53350.1"/>
    <property type="molecule type" value="Genomic_DNA"/>
</dbReference>
<name>A0A1V9F4N4_9BACT</name>